<sequence length="165" mass="17105">MSTRTAKQLPSSGSARRLWSLPRGSWSALPRQRAMSMPSALASGGASLPAHPDDVAAAPLRSSTPKPGLFGASGIRLSAAESAAVPPAAHHGRWRLEAGETDEAALRGQVECGIQRPANTAHGAAARVTKQQSTALPDAHAPLRPSTTARRLSCHFSAAAECLFT</sequence>
<proteinExistence type="predicted"/>
<dbReference type="Proteomes" id="UP000245946">
    <property type="component" value="Unassembled WGS sequence"/>
</dbReference>
<keyword evidence="3" id="KW-1185">Reference proteome</keyword>
<accession>A0A316Z9U0</accession>
<name>A0A316Z9U0_9BASI</name>
<organism evidence="2 3">
    <name type="scientific">Tilletiopsis washingtonensis</name>
    <dbReference type="NCBI Taxonomy" id="58919"/>
    <lineage>
        <taxon>Eukaryota</taxon>
        <taxon>Fungi</taxon>
        <taxon>Dikarya</taxon>
        <taxon>Basidiomycota</taxon>
        <taxon>Ustilaginomycotina</taxon>
        <taxon>Exobasidiomycetes</taxon>
        <taxon>Entylomatales</taxon>
        <taxon>Entylomatales incertae sedis</taxon>
        <taxon>Tilletiopsis</taxon>
    </lineage>
</organism>
<evidence type="ECO:0000313" key="2">
    <source>
        <dbReference type="EMBL" id="PWN97722.1"/>
    </source>
</evidence>
<dbReference type="EMBL" id="KZ819294">
    <property type="protein sequence ID" value="PWN97722.1"/>
    <property type="molecule type" value="Genomic_DNA"/>
</dbReference>
<evidence type="ECO:0000313" key="3">
    <source>
        <dbReference type="Proteomes" id="UP000245946"/>
    </source>
</evidence>
<evidence type="ECO:0000256" key="1">
    <source>
        <dbReference type="SAM" id="MobiDB-lite"/>
    </source>
</evidence>
<gene>
    <name evidence="2" type="ORF">FA09DRAFT_44847</name>
</gene>
<dbReference type="GeneID" id="37273213"/>
<dbReference type="RefSeq" id="XP_025598001.1">
    <property type="nucleotide sequence ID" value="XM_025745669.1"/>
</dbReference>
<feature type="region of interest" description="Disordered" evidence="1">
    <location>
        <begin position="1"/>
        <end position="69"/>
    </location>
</feature>
<feature type="compositionally biased region" description="Polar residues" evidence="1">
    <location>
        <begin position="1"/>
        <end position="14"/>
    </location>
</feature>
<feature type="compositionally biased region" description="Low complexity" evidence="1">
    <location>
        <begin position="34"/>
        <end position="50"/>
    </location>
</feature>
<dbReference type="AlphaFoldDB" id="A0A316Z9U0"/>
<reference evidence="2 3" key="1">
    <citation type="journal article" date="2018" name="Mol. Biol. Evol.">
        <title>Broad Genomic Sampling Reveals a Smut Pathogenic Ancestry of the Fungal Clade Ustilaginomycotina.</title>
        <authorList>
            <person name="Kijpornyongpan T."/>
            <person name="Mondo S.J."/>
            <person name="Barry K."/>
            <person name="Sandor L."/>
            <person name="Lee J."/>
            <person name="Lipzen A."/>
            <person name="Pangilinan J."/>
            <person name="LaButti K."/>
            <person name="Hainaut M."/>
            <person name="Henrissat B."/>
            <person name="Grigoriev I.V."/>
            <person name="Spatafora J.W."/>
            <person name="Aime M.C."/>
        </authorList>
    </citation>
    <scope>NUCLEOTIDE SEQUENCE [LARGE SCALE GENOMIC DNA]</scope>
    <source>
        <strain evidence="2 3">MCA 4186</strain>
    </source>
</reference>
<protein>
    <submittedName>
        <fullName evidence="2">Uncharacterized protein</fullName>
    </submittedName>
</protein>